<dbReference type="Proteomes" id="UP000662074">
    <property type="component" value="Unassembled WGS sequence"/>
</dbReference>
<dbReference type="Gene3D" id="3.40.50.2300">
    <property type="match status" value="1"/>
</dbReference>
<evidence type="ECO:0000313" key="3">
    <source>
        <dbReference type="EMBL" id="GGI50761.1"/>
    </source>
</evidence>
<feature type="modified residue" description="4-aspartylphosphate" evidence="1">
    <location>
        <position position="73"/>
    </location>
</feature>
<dbReference type="SMART" id="SM00448">
    <property type="entry name" value="REC"/>
    <property type="match status" value="1"/>
</dbReference>
<dbReference type="EMBL" id="BMDO01000004">
    <property type="protein sequence ID" value="GGI50761.1"/>
    <property type="molecule type" value="Genomic_DNA"/>
</dbReference>
<dbReference type="PANTHER" id="PTHR44520:SF2">
    <property type="entry name" value="RESPONSE REGULATOR RCP1"/>
    <property type="match status" value="1"/>
</dbReference>
<proteinExistence type="predicted"/>
<comment type="caution">
    <text evidence="3">The sequence shown here is derived from an EMBL/GenBank/DDBJ whole genome shotgun (WGS) entry which is preliminary data.</text>
</comment>
<dbReference type="Pfam" id="PF00072">
    <property type="entry name" value="Response_reg"/>
    <property type="match status" value="1"/>
</dbReference>
<protein>
    <recommendedName>
        <fullName evidence="2">Response regulatory domain-containing protein</fullName>
    </recommendedName>
</protein>
<feature type="domain" description="Response regulatory" evidence="2">
    <location>
        <begin position="16"/>
        <end position="143"/>
    </location>
</feature>
<organism evidence="3 4">
    <name type="scientific">Mucilaginibacter galii</name>
    <dbReference type="NCBI Taxonomy" id="2005073"/>
    <lineage>
        <taxon>Bacteria</taxon>
        <taxon>Pseudomonadati</taxon>
        <taxon>Bacteroidota</taxon>
        <taxon>Sphingobacteriia</taxon>
        <taxon>Sphingobacteriales</taxon>
        <taxon>Sphingobacteriaceae</taxon>
        <taxon>Mucilaginibacter</taxon>
    </lineage>
</organism>
<dbReference type="GO" id="GO:0000160">
    <property type="term" value="P:phosphorelay signal transduction system"/>
    <property type="evidence" value="ECO:0007669"/>
    <property type="project" value="InterPro"/>
</dbReference>
<evidence type="ECO:0000259" key="2">
    <source>
        <dbReference type="PROSITE" id="PS50110"/>
    </source>
</evidence>
<dbReference type="PANTHER" id="PTHR44520">
    <property type="entry name" value="RESPONSE REGULATOR RCP1-RELATED"/>
    <property type="match status" value="1"/>
</dbReference>
<dbReference type="InterPro" id="IPR052893">
    <property type="entry name" value="TCS_response_regulator"/>
</dbReference>
<dbReference type="SUPFAM" id="SSF52172">
    <property type="entry name" value="CheY-like"/>
    <property type="match status" value="1"/>
</dbReference>
<dbReference type="AlphaFoldDB" id="A0A917J938"/>
<accession>A0A917J938</accession>
<dbReference type="InterPro" id="IPR011006">
    <property type="entry name" value="CheY-like_superfamily"/>
</dbReference>
<name>A0A917J938_9SPHI</name>
<evidence type="ECO:0000256" key="1">
    <source>
        <dbReference type="PROSITE-ProRule" id="PRU00169"/>
    </source>
</evidence>
<reference evidence="3" key="2">
    <citation type="submission" date="2020-09" db="EMBL/GenBank/DDBJ databases">
        <authorList>
            <person name="Sun Q."/>
            <person name="Sedlacek I."/>
        </authorList>
    </citation>
    <scope>NUCLEOTIDE SEQUENCE</scope>
    <source>
        <strain evidence="3">CCM 8711</strain>
    </source>
</reference>
<keyword evidence="1" id="KW-0597">Phosphoprotein</keyword>
<sequence length="146" mass="16995">MYSSSLVKNTPQGNCRLAMIDDNPMEHLIFKKLCERYQLFSNATHFSDARMMLNLLTQEDDTEVCTPDVILLDLQMPDFNGWDFLQHLESVYTQFKKPVYVYVFSSSIDPADKARSSSYSFVTDFISKPMRPEILRMMYEKHANVA</sequence>
<evidence type="ECO:0000313" key="4">
    <source>
        <dbReference type="Proteomes" id="UP000662074"/>
    </source>
</evidence>
<dbReference type="InterPro" id="IPR001789">
    <property type="entry name" value="Sig_transdc_resp-reg_receiver"/>
</dbReference>
<dbReference type="RefSeq" id="WP_188416199.1">
    <property type="nucleotide sequence ID" value="NZ_BMDO01000004.1"/>
</dbReference>
<keyword evidence="4" id="KW-1185">Reference proteome</keyword>
<gene>
    <name evidence="3" type="ORF">GCM10011425_19730</name>
</gene>
<dbReference type="PROSITE" id="PS50110">
    <property type="entry name" value="RESPONSE_REGULATORY"/>
    <property type="match status" value="1"/>
</dbReference>
<reference evidence="3" key="1">
    <citation type="journal article" date="2014" name="Int. J. Syst. Evol. Microbiol.">
        <title>Complete genome sequence of Corynebacterium casei LMG S-19264T (=DSM 44701T), isolated from a smear-ripened cheese.</title>
        <authorList>
            <consortium name="US DOE Joint Genome Institute (JGI-PGF)"/>
            <person name="Walter F."/>
            <person name="Albersmeier A."/>
            <person name="Kalinowski J."/>
            <person name="Ruckert C."/>
        </authorList>
    </citation>
    <scope>NUCLEOTIDE SEQUENCE</scope>
    <source>
        <strain evidence="3">CCM 8711</strain>
    </source>
</reference>